<feature type="domain" description="SAF" evidence="1">
    <location>
        <begin position="42"/>
        <end position="108"/>
    </location>
</feature>
<dbReference type="AlphaFoldDB" id="A0A2T1HQ65"/>
<evidence type="ECO:0000313" key="2">
    <source>
        <dbReference type="EMBL" id="PSC03762.1"/>
    </source>
</evidence>
<reference evidence="3" key="1">
    <citation type="submission" date="2018-03" db="EMBL/GenBank/DDBJ databases">
        <authorList>
            <person name="Sun L."/>
            <person name="Liu H."/>
            <person name="Chen W."/>
            <person name="Huang K."/>
            <person name="Liu W."/>
            <person name="Gao X."/>
        </authorList>
    </citation>
    <scope>NUCLEOTIDE SEQUENCE [LARGE SCALE GENOMIC DNA]</scope>
    <source>
        <strain evidence="3">SH9</strain>
    </source>
</reference>
<dbReference type="NCBIfam" id="TIGR03177">
    <property type="entry name" value="pilus_cpaB"/>
    <property type="match status" value="1"/>
</dbReference>
<evidence type="ECO:0000313" key="3">
    <source>
        <dbReference type="Proteomes" id="UP000239772"/>
    </source>
</evidence>
<protein>
    <submittedName>
        <fullName evidence="2">Flp pilus assembly protein CpaB</fullName>
    </submittedName>
</protein>
<gene>
    <name evidence="2" type="primary">cpaB</name>
    <name evidence="2" type="ORF">SLNSH_17630</name>
</gene>
<dbReference type="InterPro" id="IPR031571">
    <property type="entry name" value="RcpC_dom"/>
</dbReference>
<dbReference type="InterPro" id="IPR013974">
    <property type="entry name" value="SAF"/>
</dbReference>
<dbReference type="Pfam" id="PF16976">
    <property type="entry name" value="RcpC"/>
    <property type="match status" value="1"/>
</dbReference>
<keyword evidence="3" id="KW-1185">Reference proteome</keyword>
<dbReference type="EMBL" id="PVZS01000021">
    <property type="protein sequence ID" value="PSC03762.1"/>
    <property type="molecule type" value="Genomic_DNA"/>
</dbReference>
<sequence>MLGLAVVVGAVAIVSGKIWLDRQSAMRLREMRAQSGPAPASRTIVVAAMPLRYGTEIARQHLREVRWAEGEVPKGAFAHIDDLLDGKTRRVALAPMDEFEPVLKNKVTGPGQRASLTALIEPGMKAVAVRVNDINGVAGFILPGERVDVMLTRTLDKGDAFTDVLLQNVRVLAVDQTADERADKPVLSKAVTIEVATGDAQKLSLAATVGALSLALRAAGETASEVAGRVTVESLTSPTPAPRPALASTVATVRPVVADARRTLTVGVTRGLKRQEYSIPSASSPEEQTVVTATTIGAVQP</sequence>
<dbReference type="InterPro" id="IPR017592">
    <property type="entry name" value="Pilus_assmbl_Flp-typ_CpaB"/>
</dbReference>
<dbReference type="SMART" id="SM00858">
    <property type="entry name" value="SAF"/>
    <property type="match status" value="1"/>
</dbReference>
<accession>A0A2T1HQ65</accession>
<organism evidence="2 3">
    <name type="scientific">Alsobacter soli</name>
    <dbReference type="NCBI Taxonomy" id="2109933"/>
    <lineage>
        <taxon>Bacteria</taxon>
        <taxon>Pseudomonadati</taxon>
        <taxon>Pseudomonadota</taxon>
        <taxon>Alphaproteobacteria</taxon>
        <taxon>Hyphomicrobiales</taxon>
        <taxon>Alsobacteraceae</taxon>
        <taxon>Alsobacter</taxon>
    </lineage>
</organism>
<dbReference type="CDD" id="cd11614">
    <property type="entry name" value="SAF_CpaB_FlgA_like"/>
    <property type="match status" value="1"/>
</dbReference>
<dbReference type="Proteomes" id="UP000239772">
    <property type="component" value="Unassembled WGS sequence"/>
</dbReference>
<proteinExistence type="predicted"/>
<evidence type="ECO:0000259" key="1">
    <source>
        <dbReference type="SMART" id="SM00858"/>
    </source>
</evidence>
<name>A0A2T1HQ65_9HYPH</name>
<comment type="caution">
    <text evidence="2">The sequence shown here is derived from an EMBL/GenBank/DDBJ whole genome shotgun (WGS) entry which is preliminary data.</text>
</comment>